<dbReference type="RefSeq" id="WP_066176520.1">
    <property type="nucleotide sequence ID" value="NZ_LQZT01000006.1"/>
</dbReference>
<dbReference type="GO" id="GO:0000976">
    <property type="term" value="F:transcription cis-regulatory region binding"/>
    <property type="evidence" value="ECO:0007669"/>
    <property type="project" value="TreeGrafter"/>
</dbReference>
<dbReference type="SUPFAM" id="SSF46689">
    <property type="entry name" value="Homeodomain-like"/>
    <property type="match status" value="1"/>
</dbReference>
<dbReference type="InterPro" id="IPR036271">
    <property type="entry name" value="Tet_transcr_reg_TetR-rel_C_sf"/>
</dbReference>
<dbReference type="PANTHER" id="PTHR30055:SF234">
    <property type="entry name" value="HTH-TYPE TRANSCRIPTIONAL REGULATOR BETI"/>
    <property type="match status" value="1"/>
</dbReference>
<evidence type="ECO:0000256" key="2">
    <source>
        <dbReference type="ARBA" id="ARBA00023125"/>
    </source>
</evidence>
<gene>
    <name evidence="6" type="ORF">AWJ14_18660</name>
</gene>
<dbReference type="PROSITE" id="PS01081">
    <property type="entry name" value="HTH_TETR_1"/>
    <property type="match status" value="1"/>
</dbReference>
<dbReference type="InterPro" id="IPR009057">
    <property type="entry name" value="Homeodomain-like_sf"/>
</dbReference>
<dbReference type="Pfam" id="PF00440">
    <property type="entry name" value="TetR_N"/>
    <property type="match status" value="1"/>
</dbReference>
<reference evidence="6 7" key="1">
    <citation type="submission" date="2015-12" db="EMBL/GenBank/DDBJ databases">
        <authorList>
            <person name="Shamseldin A."/>
            <person name="Moawad H."/>
            <person name="Abd El-Rahim W.M."/>
            <person name="Sadowsky M.J."/>
        </authorList>
    </citation>
    <scope>NUCLEOTIDE SEQUENCE [LARGE SCALE GENOMIC DNA]</scope>
    <source>
        <strain evidence="6 7">JC234</strain>
    </source>
</reference>
<accession>A0A1C1YYN3</accession>
<keyword evidence="2 4" id="KW-0238">DNA-binding</keyword>
<dbReference type="Gene3D" id="1.10.10.60">
    <property type="entry name" value="Homeodomain-like"/>
    <property type="match status" value="1"/>
</dbReference>
<dbReference type="SUPFAM" id="SSF48498">
    <property type="entry name" value="Tetracyclin repressor-like, C-terminal domain"/>
    <property type="match status" value="1"/>
</dbReference>
<evidence type="ECO:0000259" key="5">
    <source>
        <dbReference type="PROSITE" id="PS50977"/>
    </source>
</evidence>
<evidence type="ECO:0000256" key="1">
    <source>
        <dbReference type="ARBA" id="ARBA00023015"/>
    </source>
</evidence>
<keyword evidence="3" id="KW-0804">Transcription</keyword>
<dbReference type="Pfam" id="PF17932">
    <property type="entry name" value="TetR_C_24"/>
    <property type="match status" value="1"/>
</dbReference>
<dbReference type="InterPro" id="IPR001647">
    <property type="entry name" value="HTH_TetR"/>
</dbReference>
<evidence type="ECO:0000256" key="4">
    <source>
        <dbReference type="PROSITE-ProRule" id="PRU00335"/>
    </source>
</evidence>
<sequence length="214" mass="23679">MKVSVRSKSDGRKEILDAAAVAFMEYGFAGTSIDMVAEVLGSTKGKIYYHFKSKTSLFLDVHRETMTTYIEAVEEVAKGPGTPLDKLSGILTTLATQVMERLPYAKVAVEGVDMHMSRSTTPEQRAVLREIIDLRDRGEAILVRIIEDGIEQGLLRPCNPRLIVKPMLGALNWMTVWYRPRPQDTPESRKALADTLVNYLLNGIVAPADGRASA</sequence>
<feature type="DNA-binding region" description="H-T-H motif" evidence="4">
    <location>
        <begin position="32"/>
        <end position="51"/>
    </location>
</feature>
<evidence type="ECO:0000313" key="6">
    <source>
        <dbReference type="EMBL" id="OCW58516.1"/>
    </source>
</evidence>
<proteinExistence type="predicted"/>
<dbReference type="STRING" id="1480615.AWJ14_18660"/>
<dbReference type="AlphaFoldDB" id="A0A1C1YYN3"/>
<dbReference type="InterPro" id="IPR023772">
    <property type="entry name" value="DNA-bd_HTH_TetR-type_CS"/>
</dbReference>
<protein>
    <recommendedName>
        <fullName evidence="5">HTH tetR-type domain-containing protein</fullName>
    </recommendedName>
</protein>
<dbReference type="PRINTS" id="PR00455">
    <property type="entry name" value="HTHTETR"/>
</dbReference>
<dbReference type="EMBL" id="LQZT01000006">
    <property type="protein sequence ID" value="OCW58516.1"/>
    <property type="molecule type" value="Genomic_DNA"/>
</dbReference>
<dbReference type="GO" id="GO:0003700">
    <property type="term" value="F:DNA-binding transcription factor activity"/>
    <property type="evidence" value="ECO:0007669"/>
    <property type="project" value="TreeGrafter"/>
</dbReference>
<evidence type="ECO:0000313" key="7">
    <source>
        <dbReference type="Proteomes" id="UP000094795"/>
    </source>
</evidence>
<evidence type="ECO:0000256" key="3">
    <source>
        <dbReference type="ARBA" id="ARBA00023163"/>
    </source>
</evidence>
<dbReference type="Gene3D" id="1.10.357.10">
    <property type="entry name" value="Tetracycline Repressor, domain 2"/>
    <property type="match status" value="1"/>
</dbReference>
<dbReference type="InterPro" id="IPR050109">
    <property type="entry name" value="HTH-type_TetR-like_transc_reg"/>
</dbReference>
<dbReference type="OrthoDB" id="9787680at2"/>
<keyword evidence="7" id="KW-1185">Reference proteome</keyword>
<comment type="caution">
    <text evidence="6">The sequence shown here is derived from an EMBL/GenBank/DDBJ whole genome shotgun (WGS) entry which is preliminary data.</text>
</comment>
<dbReference type="PROSITE" id="PS50977">
    <property type="entry name" value="HTH_TETR_2"/>
    <property type="match status" value="1"/>
</dbReference>
<dbReference type="Proteomes" id="UP000094795">
    <property type="component" value="Unassembled WGS sequence"/>
</dbReference>
<name>A0A1C1YYN3_9HYPH</name>
<organism evidence="6 7">
    <name type="scientific">Hoeflea olei</name>
    <dbReference type="NCBI Taxonomy" id="1480615"/>
    <lineage>
        <taxon>Bacteria</taxon>
        <taxon>Pseudomonadati</taxon>
        <taxon>Pseudomonadota</taxon>
        <taxon>Alphaproteobacteria</taxon>
        <taxon>Hyphomicrobiales</taxon>
        <taxon>Rhizobiaceae</taxon>
        <taxon>Hoeflea</taxon>
    </lineage>
</organism>
<keyword evidence="1" id="KW-0805">Transcription regulation</keyword>
<dbReference type="PANTHER" id="PTHR30055">
    <property type="entry name" value="HTH-TYPE TRANSCRIPTIONAL REGULATOR RUTR"/>
    <property type="match status" value="1"/>
</dbReference>
<feature type="domain" description="HTH tetR-type" evidence="5">
    <location>
        <begin position="9"/>
        <end position="69"/>
    </location>
</feature>
<dbReference type="InterPro" id="IPR041490">
    <property type="entry name" value="KstR2_TetR_C"/>
</dbReference>